<dbReference type="EMBL" id="SLWS01000017">
    <property type="protein sequence ID" value="TCO47270.1"/>
    <property type="molecule type" value="Genomic_DNA"/>
</dbReference>
<dbReference type="GO" id="GO:0005840">
    <property type="term" value="C:ribosome"/>
    <property type="evidence" value="ECO:0007669"/>
    <property type="project" value="UniProtKB-KW"/>
</dbReference>
<dbReference type="InterPro" id="IPR050276">
    <property type="entry name" value="MshD_Acetyltransferase"/>
</dbReference>
<evidence type="ECO:0000259" key="1">
    <source>
        <dbReference type="PROSITE" id="PS51186"/>
    </source>
</evidence>
<organism evidence="2 3">
    <name type="scientific">Actinocrispum wychmicini</name>
    <dbReference type="NCBI Taxonomy" id="1213861"/>
    <lineage>
        <taxon>Bacteria</taxon>
        <taxon>Bacillati</taxon>
        <taxon>Actinomycetota</taxon>
        <taxon>Actinomycetes</taxon>
        <taxon>Pseudonocardiales</taxon>
        <taxon>Pseudonocardiaceae</taxon>
        <taxon>Actinocrispum</taxon>
    </lineage>
</organism>
<dbReference type="PROSITE" id="PS51186">
    <property type="entry name" value="GNAT"/>
    <property type="match status" value="1"/>
</dbReference>
<evidence type="ECO:0000313" key="3">
    <source>
        <dbReference type="Proteomes" id="UP000295680"/>
    </source>
</evidence>
<dbReference type="CDD" id="cd04301">
    <property type="entry name" value="NAT_SF"/>
    <property type="match status" value="1"/>
</dbReference>
<dbReference type="Pfam" id="PF00583">
    <property type="entry name" value="Acetyltransf_1"/>
    <property type="match status" value="1"/>
</dbReference>
<accession>A0A4V2S482</accession>
<dbReference type="GO" id="GO:0016747">
    <property type="term" value="F:acyltransferase activity, transferring groups other than amino-acyl groups"/>
    <property type="evidence" value="ECO:0007669"/>
    <property type="project" value="InterPro"/>
</dbReference>
<dbReference type="InterPro" id="IPR016181">
    <property type="entry name" value="Acyl_CoA_acyltransferase"/>
</dbReference>
<reference evidence="2 3" key="1">
    <citation type="submission" date="2019-03" db="EMBL/GenBank/DDBJ databases">
        <title>Genomic Encyclopedia of Type Strains, Phase IV (KMG-IV): sequencing the most valuable type-strain genomes for metagenomic binning, comparative biology and taxonomic classification.</title>
        <authorList>
            <person name="Goeker M."/>
        </authorList>
    </citation>
    <scope>NUCLEOTIDE SEQUENCE [LARGE SCALE GENOMIC DNA]</scope>
    <source>
        <strain evidence="2 3">DSM 45934</strain>
    </source>
</reference>
<dbReference type="Gene3D" id="3.40.630.30">
    <property type="match status" value="1"/>
</dbReference>
<dbReference type="AlphaFoldDB" id="A0A4V2S482"/>
<name>A0A4V2S482_9PSEU</name>
<keyword evidence="3" id="KW-1185">Reference proteome</keyword>
<keyword evidence="2" id="KW-0689">Ribosomal protein</keyword>
<dbReference type="InterPro" id="IPR000182">
    <property type="entry name" value="GNAT_dom"/>
</dbReference>
<gene>
    <name evidence="2" type="ORF">EV192_11710</name>
</gene>
<sequence>MIHLSGVVDEDVSIRPAEPADLSELKELDAAVFEHLAYPYFVLRQFFDIFTGWWMVAVHPDGLRGYSLGVPTFDRGRAWLLGLGVRPEFQGRGYGRSLTISSLRKLADVGVRDVHLTVEPGNRRAISLYRELGFSVETLAREYFGPGEDRLIMIAQL</sequence>
<protein>
    <submittedName>
        <fullName evidence="2">Ribosomal protein S18 acetylase RimI-like enzyme</fullName>
    </submittedName>
</protein>
<proteinExistence type="predicted"/>
<dbReference type="Proteomes" id="UP000295680">
    <property type="component" value="Unassembled WGS sequence"/>
</dbReference>
<feature type="domain" description="N-acetyltransferase" evidence="1">
    <location>
        <begin position="12"/>
        <end position="157"/>
    </location>
</feature>
<dbReference type="RefSeq" id="WP_165960990.1">
    <property type="nucleotide sequence ID" value="NZ_SLWS01000017.1"/>
</dbReference>
<dbReference type="PANTHER" id="PTHR43617">
    <property type="entry name" value="L-AMINO ACID N-ACETYLTRANSFERASE"/>
    <property type="match status" value="1"/>
</dbReference>
<evidence type="ECO:0000313" key="2">
    <source>
        <dbReference type="EMBL" id="TCO47270.1"/>
    </source>
</evidence>
<comment type="caution">
    <text evidence="2">The sequence shown here is derived from an EMBL/GenBank/DDBJ whole genome shotgun (WGS) entry which is preliminary data.</text>
</comment>
<dbReference type="SUPFAM" id="SSF55729">
    <property type="entry name" value="Acyl-CoA N-acyltransferases (Nat)"/>
    <property type="match status" value="1"/>
</dbReference>
<keyword evidence="2" id="KW-0687">Ribonucleoprotein</keyword>